<dbReference type="PANTHER" id="PTHR38792:SF3">
    <property type="entry name" value="BNR_ASP-BOX REPEAT DOMAIN PROTEIN (AFU_ORTHOLOGUE AFUA_7G06430)-RELATED"/>
    <property type="match status" value="1"/>
</dbReference>
<dbReference type="Gene3D" id="2.120.10.10">
    <property type="match status" value="1"/>
</dbReference>
<dbReference type="AlphaFoldDB" id="A0A8H7T6U9"/>
<reference evidence="2" key="1">
    <citation type="submission" date="2021-02" db="EMBL/GenBank/DDBJ databases">
        <title>Genome sequence Cadophora malorum strain M34.</title>
        <authorList>
            <person name="Stefanovic E."/>
            <person name="Vu D."/>
            <person name="Scully C."/>
            <person name="Dijksterhuis J."/>
            <person name="Roader J."/>
            <person name="Houbraken J."/>
        </authorList>
    </citation>
    <scope>NUCLEOTIDE SEQUENCE</scope>
    <source>
        <strain evidence="2">M34</strain>
    </source>
</reference>
<feature type="chain" id="PRO_5034020756" description="Glycoside hydrolase family 93 protein" evidence="1">
    <location>
        <begin position="23"/>
        <end position="384"/>
    </location>
</feature>
<protein>
    <recommendedName>
        <fullName evidence="4">Glycoside hydrolase family 93 protein</fullName>
    </recommendedName>
</protein>
<organism evidence="2 3">
    <name type="scientific">Cadophora malorum</name>
    <dbReference type="NCBI Taxonomy" id="108018"/>
    <lineage>
        <taxon>Eukaryota</taxon>
        <taxon>Fungi</taxon>
        <taxon>Dikarya</taxon>
        <taxon>Ascomycota</taxon>
        <taxon>Pezizomycotina</taxon>
        <taxon>Leotiomycetes</taxon>
        <taxon>Helotiales</taxon>
        <taxon>Ploettnerulaceae</taxon>
        <taxon>Cadophora</taxon>
    </lineage>
</organism>
<dbReference type="EMBL" id="JAFJYH010000321">
    <property type="protein sequence ID" value="KAG4413313.1"/>
    <property type="molecule type" value="Genomic_DNA"/>
</dbReference>
<comment type="caution">
    <text evidence="2">The sequence shown here is derived from an EMBL/GenBank/DDBJ whole genome shotgun (WGS) entry which is preliminary data.</text>
</comment>
<evidence type="ECO:0000313" key="2">
    <source>
        <dbReference type="EMBL" id="KAG4413313.1"/>
    </source>
</evidence>
<proteinExistence type="predicted"/>
<feature type="signal peptide" evidence="1">
    <location>
        <begin position="1"/>
        <end position="22"/>
    </location>
</feature>
<evidence type="ECO:0000313" key="3">
    <source>
        <dbReference type="Proteomes" id="UP000664132"/>
    </source>
</evidence>
<keyword evidence="1" id="KW-0732">Signal</keyword>
<sequence length="384" mass="41725">MFGRKLWVPLLAIATFTSTVTSAPTADSSIEERAVTYTPVSFKTIYVPPRNYNTPKTLYGRTVQLPDETLLATWENYSPEPPLVYFPIHRSLDAGITWNPLSNITDTVNNWGLRYQPFLYVLPTAIGSLPAGTLLASGVSIPTDLSQTKIDIYSSLDSGLTWSFLSTVITGGRAIPNNGETPVWEPFLMVYENQLVVYYSSQLDPAHGQKLCHQVSSDGLNWGPVVNDVAYAEYSKRPGMTTVAALPNGKFILAYEYGGGASPTGAGFPIYYRIASNPLLFDEADEFLLGAGGVYPSSSPYVVWTPAGGVNGTLVLSANSHSDIFVNTKLGDVGGWRRVATPQSGAYSREVRVLDDPEWLHIMSAGYLGGDNWVTNSVFKVPGV</sequence>
<evidence type="ECO:0000256" key="1">
    <source>
        <dbReference type="SAM" id="SignalP"/>
    </source>
</evidence>
<accession>A0A8H7T6U9</accession>
<dbReference type="PANTHER" id="PTHR38792">
    <property type="entry name" value="BNR/ASP-BOX REPEAT DOMAIN PROTEIN (AFU_ORTHOLOGUE AFUA_7G06430)-RELATED"/>
    <property type="match status" value="1"/>
</dbReference>
<keyword evidence="3" id="KW-1185">Reference proteome</keyword>
<name>A0A8H7T6U9_9HELO</name>
<gene>
    <name evidence="2" type="ORF">IFR04_013538</name>
</gene>
<dbReference type="Proteomes" id="UP000664132">
    <property type="component" value="Unassembled WGS sequence"/>
</dbReference>
<dbReference type="SUPFAM" id="SSF110296">
    <property type="entry name" value="Oligoxyloglucan reducing end-specific cellobiohydrolase"/>
    <property type="match status" value="1"/>
</dbReference>
<dbReference type="CDD" id="cd15482">
    <property type="entry name" value="Sialidase_non-viral"/>
    <property type="match status" value="1"/>
</dbReference>
<evidence type="ECO:0008006" key="4">
    <source>
        <dbReference type="Google" id="ProtNLM"/>
    </source>
</evidence>
<dbReference type="OrthoDB" id="2130735at2759"/>